<feature type="compositionally biased region" description="Pro residues" evidence="1">
    <location>
        <begin position="476"/>
        <end position="486"/>
    </location>
</feature>
<evidence type="ECO:0008006" key="4">
    <source>
        <dbReference type="Google" id="ProtNLM"/>
    </source>
</evidence>
<dbReference type="EMBL" id="MU865930">
    <property type="protein sequence ID" value="KAK4450934.1"/>
    <property type="molecule type" value="Genomic_DNA"/>
</dbReference>
<evidence type="ECO:0000256" key="1">
    <source>
        <dbReference type="SAM" id="MobiDB-lite"/>
    </source>
</evidence>
<protein>
    <recommendedName>
        <fullName evidence="4">Fungal N-terminal domain-containing protein</fullName>
    </recommendedName>
</protein>
<comment type="caution">
    <text evidence="2">The sequence shown here is derived from an EMBL/GenBank/DDBJ whole genome shotgun (WGS) entry which is preliminary data.</text>
</comment>
<name>A0AAV9GQ10_9PEZI</name>
<reference evidence="2" key="1">
    <citation type="journal article" date="2023" name="Mol. Phylogenet. Evol.">
        <title>Genome-scale phylogeny and comparative genomics of the fungal order Sordariales.</title>
        <authorList>
            <person name="Hensen N."/>
            <person name="Bonometti L."/>
            <person name="Westerberg I."/>
            <person name="Brannstrom I.O."/>
            <person name="Guillou S."/>
            <person name="Cros-Aarteil S."/>
            <person name="Calhoun S."/>
            <person name="Haridas S."/>
            <person name="Kuo A."/>
            <person name="Mondo S."/>
            <person name="Pangilinan J."/>
            <person name="Riley R."/>
            <person name="LaButti K."/>
            <person name="Andreopoulos B."/>
            <person name="Lipzen A."/>
            <person name="Chen C."/>
            <person name="Yan M."/>
            <person name="Daum C."/>
            <person name="Ng V."/>
            <person name="Clum A."/>
            <person name="Steindorff A."/>
            <person name="Ohm R.A."/>
            <person name="Martin F."/>
            <person name="Silar P."/>
            <person name="Natvig D.O."/>
            <person name="Lalanne C."/>
            <person name="Gautier V."/>
            <person name="Ament-Velasquez S.L."/>
            <person name="Kruys A."/>
            <person name="Hutchinson M.I."/>
            <person name="Powell A.J."/>
            <person name="Barry K."/>
            <person name="Miller A.N."/>
            <person name="Grigoriev I.V."/>
            <person name="Debuchy R."/>
            <person name="Gladieux P."/>
            <person name="Hiltunen Thoren M."/>
            <person name="Johannesson H."/>
        </authorList>
    </citation>
    <scope>NUCLEOTIDE SEQUENCE</scope>
    <source>
        <strain evidence="2">PSN243</strain>
    </source>
</reference>
<evidence type="ECO:0000313" key="2">
    <source>
        <dbReference type="EMBL" id="KAK4450934.1"/>
    </source>
</evidence>
<feature type="region of interest" description="Disordered" evidence="1">
    <location>
        <begin position="606"/>
        <end position="628"/>
    </location>
</feature>
<feature type="region of interest" description="Disordered" evidence="1">
    <location>
        <begin position="472"/>
        <end position="588"/>
    </location>
</feature>
<sequence length="668" mass="74516">MAEIVGLISAVGAIIGAGFKITQAINELCDGFEDAPHNIKSIADDTRILTTLLLSMQARLEKDRRMESEIAKVFGEILARCRADIDKIEASLRPLVENKNSTEPTSPLQRLRWLFAKSKIYSHQASLASLKLNLMLFINTLHLCDGPAVEGLKENILNTVQEKKDIKTAFLKAASCDQAVAKAYDDQTEGQDGVPLSSFLDGPTSAITLTTSVASVDTGSMVLAGLQPQKPAQPGLDIHALPDDDCLMWIVAHIALQRSVINFSFTVIQRDPAPEPVGPAPDSSAPVFGSALPGEPPDSAATAAMATDAGNSEVVSNTEQPADSTAGYDGEDGSDSYAESLAETDTRAQPGEAGGYHGNRQHQETSRPENVPPQRRRRVMPERPRMNSPRESEYYERSPPPPPPSYRGPYNNDPYARDYFYGGGQGGGPRPPEGSPGYYPFGNSPGFPGMAGPSAPYFNQIPVHQAYPQFYQHVAPTPPPPAGPIDPDPEKEAMRSQLQAIKRAQEKREELERQNERESKIRRDAEESFHRRMEEMRRAQEEAKAQINVARIEAERVSREKLEQERIAQEQRRKEQEEERKRAEREAREKIEAELRAERVQLEMQRREGERRKKEFEDSLRRAEREAREKLRDELIAKEEEKRLEKVEVVKRAEGKKRRSLGGLLFGK</sequence>
<accession>A0AAV9GQ10</accession>
<organism evidence="2 3">
    <name type="scientific">Podospora aff. communis PSN243</name>
    <dbReference type="NCBI Taxonomy" id="3040156"/>
    <lineage>
        <taxon>Eukaryota</taxon>
        <taxon>Fungi</taxon>
        <taxon>Dikarya</taxon>
        <taxon>Ascomycota</taxon>
        <taxon>Pezizomycotina</taxon>
        <taxon>Sordariomycetes</taxon>
        <taxon>Sordariomycetidae</taxon>
        <taxon>Sordariales</taxon>
        <taxon>Podosporaceae</taxon>
        <taxon>Podospora</taxon>
    </lineage>
</organism>
<gene>
    <name evidence="2" type="ORF">QBC34DRAFT_401871</name>
</gene>
<feature type="region of interest" description="Disordered" evidence="1">
    <location>
        <begin position="274"/>
        <end position="441"/>
    </location>
</feature>
<feature type="compositionally biased region" description="Low complexity" evidence="1">
    <location>
        <begin position="300"/>
        <end position="309"/>
    </location>
</feature>
<feature type="compositionally biased region" description="Basic and acidic residues" evidence="1">
    <location>
        <begin position="379"/>
        <end position="396"/>
    </location>
</feature>
<feature type="compositionally biased region" description="Basic and acidic residues" evidence="1">
    <location>
        <begin position="503"/>
        <end position="544"/>
    </location>
</feature>
<dbReference type="Proteomes" id="UP001321760">
    <property type="component" value="Unassembled WGS sequence"/>
</dbReference>
<evidence type="ECO:0000313" key="3">
    <source>
        <dbReference type="Proteomes" id="UP001321760"/>
    </source>
</evidence>
<proteinExistence type="predicted"/>
<keyword evidence="3" id="KW-1185">Reference proteome</keyword>
<feature type="compositionally biased region" description="Polar residues" evidence="1">
    <location>
        <begin position="313"/>
        <end position="323"/>
    </location>
</feature>
<reference evidence="2" key="2">
    <citation type="submission" date="2023-05" db="EMBL/GenBank/DDBJ databases">
        <authorList>
            <consortium name="Lawrence Berkeley National Laboratory"/>
            <person name="Steindorff A."/>
            <person name="Hensen N."/>
            <person name="Bonometti L."/>
            <person name="Westerberg I."/>
            <person name="Brannstrom I.O."/>
            <person name="Guillou S."/>
            <person name="Cros-Aarteil S."/>
            <person name="Calhoun S."/>
            <person name="Haridas S."/>
            <person name="Kuo A."/>
            <person name="Mondo S."/>
            <person name="Pangilinan J."/>
            <person name="Riley R."/>
            <person name="Labutti K."/>
            <person name="Andreopoulos B."/>
            <person name="Lipzen A."/>
            <person name="Chen C."/>
            <person name="Yanf M."/>
            <person name="Daum C."/>
            <person name="Ng V."/>
            <person name="Clum A."/>
            <person name="Ohm R."/>
            <person name="Martin F."/>
            <person name="Silar P."/>
            <person name="Natvig D."/>
            <person name="Lalanne C."/>
            <person name="Gautier V."/>
            <person name="Ament-Velasquez S.L."/>
            <person name="Kruys A."/>
            <person name="Hutchinson M.I."/>
            <person name="Powell A.J."/>
            <person name="Barry K."/>
            <person name="Miller A.N."/>
            <person name="Grigoriev I.V."/>
            <person name="Debuchy R."/>
            <person name="Gladieux P."/>
            <person name="Thoren M.H."/>
            <person name="Johannesson H."/>
        </authorList>
    </citation>
    <scope>NUCLEOTIDE SEQUENCE</scope>
    <source>
        <strain evidence="2">PSN243</strain>
    </source>
</reference>
<feature type="compositionally biased region" description="Basic and acidic residues" evidence="1">
    <location>
        <begin position="552"/>
        <end position="588"/>
    </location>
</feature>
<dbReference type="AlphaFoldDB" id="A0AAV9GQ10"/>